<dbReference type="PANTHER" id="PTHR23025">
    <property type="entry name" value="TRIACYLGLYCEROL LIPASE"/>
    <property type="match status" value="1"/>
</dbReference>
<evidence type="ECO:0000256" key="1">
    <source>
        <dbReference type="ARBA" id="ARBA00010515"/>
    </source>
</evidence>
<dbReference type="InterPro" id="IPR033140">
    <property type="entry name" value="Lipase_GDXG_put_SER_AS"/>
</dbReference>
<dbReference type="RefSeq" id="WP_068885878.1">
    <property type="nucleotide sequence ID" value="NZ_CBCRUU010000005.1"/>
</dbReference>
<dbReference type="PANTHER" id="PTHR23025:SF3">
    <property type="entry name" value="HORMONE-SENSITIVE LIPASE"/>
    <property type="match status" value="1"/>
</dbReference>
<evidence type="ECO:0000259" key="4">
    <source>
        <dbReference type="Pfam" id="PF07859"/>
    </source>
</evidence>
<dbReference type="PROSITE" id="PS01173">
    <property type="entry name" value="LIPASE_GDXG_HIS"/>
    <property type="match status" value="1"/>
</dbReference>
<keyword evidence="2" id="KW-0378">Hydrolase</keyword>
<evidence type="ECO:0000256" key="3">
    <source>
        <dbReference type="PROSITE-ProRule" id="PRU10038"/>
    </source>
</evidence>
<dbReference type="Pfam" id="PF07859">
    <property type="entry name" value="Abhydrolase_3"/>
    <property type="match status" value="1"/>
</dbReference>
<feature type="domain" description="Alpha/beta hydrolase fold-3" evidence="4">
    <location>
        <begin position="75"/>
        <end position="277"/>
    </location>
</feature>
<feature type="active site" evidence="3">
    <location>
        <position position="149"/>
    </location>
</feature>
<evidence type="ECO:0000313" key="5">
    <source>
        <dbReference type="EMBL" id="ODA14742.1"/>
    </source>
</evidence>
<evidence type="ECO:0000313" key="6">
    <source>
        <dbReference type="Proteomes" id="UP000186553"/>
    </source>
</evidence>
<dbReference type="GO" id="GO:0019433">
    <property type="term" value="P:triglyceride catabolic process"/>
    <property type="evidence" value="ECO:0007669"/>
    <property type="project" value="TreeGrafter"/>
</dbReference>
<dbReference type="GO" id="GO:0005829">
    <property type="term" value="C:cytosol"/>
    <property type="evidence" value="ECO:0007669"/>
    <property type="project" value="TreeGrafter"/>
</dbReference>
<keyword evidence="6" id="KW-1185">Reference proteome</keyword>
<gene>
    <name evidence="5" type="ORF">BBP83_02830</name>
</gene>
<dbReference type="EMBL" id="MBDL01000001">
    <property type="protein sequence ID" value="ODA14742.1"/>
    <property type="molecule type" value="Genomic_DNA"/>
</dbReference>
<comment type="similarity">
    <text evidence="1">Belongs to the 'GDXG' lipolytic enzyme family.</text>
</comment>
<dbReference type="InterPro" id="IPR029058">
    <property type="entry name" value="AB_hydrolase_fold"/>
</dbReference>
<dbReference type="InterPro" id="IPR013094">
    <property type="entry name" value="AB_hydrolase_3"/>
</dbReference>
<dbReference type="STRING" id="1891224.BBP83_02830"/>
<dbReference type="SUPFAM" id="SSF53474">
    <property type="entry name" value="alpha/beta-Hydrolases"/>
    <property type="match status" value="1"/>
</dbReference>
<dbReference type="Proteomes" id="UP000186553">
    <property type="component" value="Unassembled WGS sequence"/>
</dbReference>
<dbReference type="AlphaFoldDB" id="A0A1C3D112"/>
<accession>A0A1C3D112</accession>
<dbReference type="GO" id="GO:0004806">
    <property type="term" value="F:triacylglycerol lipase activity"/>
    <property type="evidence" value="ECO:0007669"/>
    <property type="project" value="TreeGrafter"/>
</dbReference>
<sequence length="303" mass="34194">MKISPLTKQLITEHFLKTAVRAPSQFNLPPNTLRFALEQLCRAIPKNPDIQIRPLRLAGLRAEELKPQQKSTQLILHIHGGAFFLGSMKTHRGFLTQVAARTQMQVLHLDYPLSPEHPYPEALDALFDVYCQLLDQGIQAKDIILSGDSCGANLALALALRIKKELLPQVSGLILMSPFLDLTLSSESLRYNRKHDALLSIEALETGIDYYVPKSVDRADPEVSPFFADLSGLPPIHLQVGSKEILLDDAQRFKDKAAEAKLHVEFKIYTGMWHNFQMFSTWFEEGRRALADLSDFAHRLDQD</sequence>
<dbReference type="InterPro" id="IPR002168">
    <property type="entry name" value="Lipase_GDXG_HIS_AS"/>
</dbReference>
<name>A0A1C3D112_9GAMM</name>
<comment type="caution">
    <text evidence="5">The sequence shown here is derived from an EMBL/GenBank/DDBJ whole genome shotgun (WGS) entry which is preliminary data.</text>
</comment>
<organism evidence="5 6">
    <name type="scientific">Acinetobacter celticus</name>
    <dbReference type="NCBI Taxonomy" id="1891224"/>
    <lineage>
        <taxon>Bacteria</taxon>
        <taxon>Pseudomonadati</taxon>
        <taxon>Pseudomonadota</taxon>
        <taxon>Gammaproteobacteria</taxon>
        <taxon>Moraxellales</taxon>
        <taxon>Moraxellaceae</taxon>
        <taxon>Acinetobacter</taxon>
    </lineage>
</organism>
<reference evidence="5 6" key="1">
    <citation type="submission" date="2016-07" db="EMBL/GenBank/DDBJ databases">
        <title>Acinetobacter sp. ANC 4603.</title>
        <authorList>
            <person name="Radolfova-Krizova L."/>
            <person name="Nemec A."/>
        </authorList>
    </citation>
    <scope>NUCLEOTIDE SEQUENCE [LARGE SCALE GENOMIC DNA]</scope>
    <source>
        <strain evidence="5 6">ANC 4603</strain>
    </source>
</reference>
<evidence type="ECO:0000256" key="2">
    <source>
        <dbReference type="ARBA" id="ARBA00022801"/>
    </source>
</evidence>
<dbReference type="GO" id="GO:0004771">
    <property type="term" value="F:sterol ester esterase activity"/>
    <property type="evidence" value="ECO:0007669"/>
    <property type="project" value="TreeGrafter"/>
</dbReference>
<protein>
    <submittedName>
        <fullName evidence="5">Esterase</fullName>
    </submittedName>
</protein>
<proteinExistence type="inferred from homology"/>
<dbReference type="PROSITE" id="PS01174">
    <property type="entry name" value="LIPASE_GDXG_SER"/>
    <property type="match status" value="1"/>
</dbReference>
<dbReference type="OrthoDB" id="9806180at2"/>
<dbReference type="Gene3D" id="3.40.50.1820">
    <property type="entry name" value="alpha/beta hydrolase"/>
    <property type="match status" value="1"/>
</dbReference>